<evidence type="ECO:0000313" key="3">
    <source>
        <dbReference type="Proteomes" id="UP000033860"/>
    </source>
</evidence>
<gene>
    <name evidence="2" type="ORF">UX85_C0002G0062</name>
</gene>
<name>A0A0G1RX21_9BACT</name>
<protein>
    <submittedName>
        <fullName evidence="2">Glycosyl transferase group 1</fullName>
    </submittedName>
</protein>
<accession>A0A0G1RX21</accession>
<dbReference type="InterPro" id="IPR050194">
    <property type="entry name" value="Glycosyltransferase_grp1"/>
</dbReference>
<dbReference type="Proteomes" id="UP000033860">
    <property type="component" value="Unassembled WGS sequence"/>
</dbReference>
<comment type="caution">
    <text evidence="2">The sequence shown here is derived from an EMBL/GenBank/DDBJ whole genome shotgun (WGS) entry which is preliminary data.</text>
</comment>
<dbReference type="AlphaFoldDB" id="A0A0G1RX21"/>
<evidence type="ECO:0000259" key="1">
    <source>
        <dbReference type="Pfam" id="PF00534"/>
    </source>
</evidence>
<sequence length="372" mass="41740">MNLALVYDRVVKVGGAERILLALHRLWPEAPLYTSVYDSVGAGWAKVFPQVTSSFLQGWPLAKTHHELYPWLAPLAFESFNFDQFDLVISVASAEAKTIVTKPQTSHLCYCLTPTRYLWSHHQSYLDAPGLGRFSRLGKKVFAAAAPYLKRADLVGASRPDHYLAISQTVKKRLKKYYHRDSEVIYPPVDTAKFSKKITNYGLRFTDYFLVVSRLTPYKKVDLAIKVFNQLRQNLVIVGSGREEGRLKSLAGPSVYLLGEVGEKNLVSLYQHCRALVMPQEEDFGIVAVEAQAAGRPVIAFKKGGATETVVDNKTGIFFAAQTVDSMAASVKRFNSLKFNAAAIKSQAENFNYDTFAKNLKRQVKSLWKNHH</sequence>
<proteinExistence type="predicted"/>
<dbReference type="InterPro" id="IPR001296">
    <property type="entry name" value="Glyco_trans_1"/>
</dbReference>
<organism evidence="2 3">
    <name type="scientific">Candidatus Beckwithbacteria bacterium GW2011_GWB1_47_15</name>
    <dbReference type="NCBI Taxonomy" id="1618371"/>
    <lineage>
        <taxon>Bacteria</taxon>
        <taxon>Candidatus Beckwithiibacteriota</taxon>
    </lineage>
</organism>
<dbReference type="PANTHER" id="PTHR45947">
    <property type="entry name" value="SULFOQUINOVOSYL TRANSFERASE SQD2"/>
    <property type="match status" value="1"/>
</dbReference>
<dbReference type="EMBL" id="LCNT01000002">
    <property type="protein sequence ID" value="KKU61682.1"/>
    <property type="molecule type" value="Genomic_DNA"/>
</dbReference>
<dbReference type="PANTHER" id="PTHR45947:SF3">
    <property type="entry name" value="SULFOQUINOVOSYL TRANSFERASE SQD2"/>
    <property type="match status" value="1"/>
</dbReference>
<dbReference type="Pfam" id="PF00534">
    <property type="entry name" value="Glycos_transf_1"/>
    <property type="match status" value="1"/>
</dbReference>
<dbReference type="Gene3D" id="3.40.50.2000">
    <property type="entry name" value="Glycogen Phosphorylase B"/>
    <property type="match status" value="2"/>
</dbReference>
<dbReference type="PATRIC" id="fig|1618371.3.peg.350"/>
<evidence type="ECO:0000313" key="2">
    <source>
        <dbReference type="EMBL" id="KKU61682.1"/>
    </source>
</evidence>
<keyword evidence="2" id="KW-0808">Transferase</keyword>
<reference evidence="2 3" key="1">
    <citation type="journal article" date="2015" name="Nature">
        <title>rRNA introns, odd ribosomes, and small enigmatic genomes across a large radiation of phyla.</title>
        <authorList>
            <person name="Brown C.T."/>
            <person name="Hug L.A."/>
            <person name="Thomas B.C."/>
            <person name="Sharon I."/>
            <person name="Castelle C.J."/>
            <person name="Singh A."/>
            <person name="Wilkins M.J."/>
            <person name="Williams K.H."/>
            <person name="Banfield J.F."/>
        </authorList>
    </citation>
    <scope>NUCLEOTIDE SEQUENCE [LARGE SCALE GENOMIC DNA]</scope>
</reference>
<dbReference type="SUPFAM" id="SSF53756">
    <property type="entry name" value="UDP-Glycosyltransferase/glycogen phosphorylase"/>
    <property type="match status" value="1"/>
</dbReference>
<feature type="domain" description="Glycosyl transferase family 1" evidence="1">
    <location>
        <begin position="208"/>
        <end position="348"/>
    </location>
</feature>
<dbReference type="GO" id="GO:0016757">
    <property type="term" value="F:glycosyltransferase activity"/>
    <property type="evidence" value="ECO:0007669"/>
    <property type="project" value="InterPro"/>
</dbReference>